<comment type="caution">
    <text evidence="1">The sequence shown here is derived from an EMBL/GenBank/DDBJ whole genome shotgun (WGS) entry which is preliminary data.</text>
</comment>
<organism evidence="1 2">
    <name type="scientific">Artomyces pyxidatus</name>
    <dbReference type="NCBI Taxonomy" id="48021"/>
    <lineage>
        <taxon>Eukaryota</taxon>
        <taxon>Fungi</taxon>
        <taxon>Dikarya</taxon>
        <taxon>Basidiomycota</taxon>
        <taxon>Agaricomycotina</taxon>
        <taxon>Agaricomycetes</taxon>
        <taxon>Russulales</taxon>
        <taxon>Auriscalpiaceae</taxon>
        <taxon>Artomyces</taxon>
    </lineage>
</organism>
<reference evidence="1" key="2">
    <citation type="journal article" date="2022" name="New Phytol.">
        <title>Evolutionary transition to the ectomycorrhizal habit in the genomes of a hyperdiverse lineage of mushroom-forming fungi.</title>
        <authorList>
            <person name="Looney B."/>
            <person name="Miyauchi S."/>
            <person name="Morin E."/>
            <person name="Drula E."/>
            <person name="Courty P.E."/>
            <person name="Kohler A."/>
            <person name="Kuo A."/>
            <person name="LaButti K."/>
            <person name="Pangilinan J."/>
            <person name="Lipzen A."/>
            <person name="Riley R."/>
            <person name="Andreopoulos W."/>
            <person name="He G."/>
            <person name="Johnson J."/>
            <person name="Nolan M."/>
            <person name="Tritt A."/>
            <person name="Barry K.W."/>
            <person name="Grigoriev I.V."/>
            <person name="Nagy L.G."/>
            <person name="Hibbett D."/>
            <person name="Henrissat B."/>
            <person name="Matheny P.B."/>
            <person name="Labbe J."/>
            <person name="Martin F.M."/>
        </authorList>
    </citation>
    <scope>NUCLEOTIDE SEQUENCE</scope>
    <source>
        <strain evidence="1">HHB10654</strain>
    </source>
</reference>
<reference evidence="1" key="1">
    <citation type="submission" date="2021-03" db="EMBL/GenBank/DDBJ databases">
        <authorList>
            <consortium name="DOE Joint Genome Institute"/>
            <person name="Ahrendt S."/>
            <person name="Looney B.P."/>
            <person name="Miyauchi S."/>
            <person name="Morin E."/>
            <person name="Drula E."/>
            <person name="Courty P.E."/>
            <person name="Chicoki N."/>
            <person name="Fauchery L."/>
            <person name="Kohler A."/>
            <person name="Kuo A."/>
            <person name="Labutti K."/>
            <person name="Pangilinan J."/>
            <person name="Lipzen A."/>
            <person name="Riley R."/>
            <person name="Andreopoulos W."/>
            <person name="He G."/>
            <person name="Johnson J."/>
            <person name="Barry K.W."/>
            <person name="Grigoriev I.V."/>
            <person name="Nagy L."/>
            <person name="Hibbett D."/>
            <person name="Henrissat B."/>
            <person name="Matheny P.B."/>
            <person name="Labbe J."/>
            <person name="Martin F."/>
        </authorList>
    </citation>
    <scope>NUCLEOTIDE SEQUENCE</scope>
    <source>
        <strain evidence="1">HHB10654</strain>
    </source>
</reference>
<sequence>MLSTDSPSPARPWFVNPDEAAYLPRHTPPHMPEKAAHRVPPLPASVPPEIRLLHAQLAQSPHLEPASLLVCPPVSHPPGPPLPEAMPKGRRKRGRTYAGEGFLEPGGIWSWIVLAQVKEGTENRGAIESIVRLVRKTLLTAQPPLPLPRNSRRHINDGWAMVDAGDFAVHVVSQEARQKFFGDRSSW</sequence>
<dbReference type="Proteomes" id="UP000814140">
    <property type="component" value="Unassembled WGS sequence"/>
</dbReference>
<protein>
    <submittedName>
        <fullName evidence="1">Uncharacterized protein</fullName>
    </submittedName>
</protein>
<evidence type="ECO:0000313" key="2">
    <source>
        <dbReference type="Proteomes" id="UP000814140"/>
    </source>
</evidence>
<accession>A0ACB8SS88</accession>
<keyword evidence="2" id="KW-1185">Reference proteome</keyword>
<proteinExistence type="predicted"/>
<name>A0ACB8SS88_9AGAM</name>
<dbReference type="EMBL" id="MU277229">
    <property type="protein sequence ID" value="KAI0059087.1"/>
    <property type="molecule type" value="Genomic_DNA"/>
</dbReference>
<evidence type="ECO:0000313" key="1">
    <source>
        <dbReference type="EMBL" id="KAI0059087.1"/>
    </source>
</evidence>
<gene>
    <name evidence="1" type="ORF">BV25DRAFT_1809565</name>
</gene>